<organism evidence="4 5">
    <name type="scientific">Phocaeicola dorei CL02T12C06</name>
    <dbReference type="NCBI Taxonomy" id="997876"/>
    <lineage>
        <taxon>Bacteria</taxon>
        <taxon>Pseudomonadati</taxon>
        <taxon>Bacteroidota</taxon>
        <taxon>Bacteroidia</taxon>
        <taxon>Bacteroidales</taxon>
        <taxon>Bacteroidaceae</taxon>
        <taxon>Phocaeicola</taxon>
    </lineage>
</organism>
<dbReference type="InterPro" id="IPR001375">
    <property type="entry name" value="Peptidase_S9_cat"/>
</dbReference>
<name>I9R0H7_9BACT</name>
<dbReference type="GO" id="GO:0006508">
    <property type="term" value="P:proteolysis"/>
    <property type="evidence" value="ECO:0007669"/>
    <property type="project" value="InterPro"/>
</dbReference>
<dbReference type="PATRIC" id="fig|997876.3.peg.2083"/>
<feature type="signal peptide" evidence="2">
    <location>
        <begin position="1"/>
        <end position="26"/>
    </location>
</feature>
<dbReference type="HOGENOM" id="CLU_068254_0_0_10"/>
<keyword evidence="2" id="KW-0732">Signal</keyword>
<comment type="caution">
    <text evidence="4">The sequence shown here is derived from an EMBL/GenBank/DDBJ whole genome shotgun (WGS) entry which is preliminary data.</text>
</comment>
<dbReference type="Pfam" id="PF00326">
    <property type="entry name" value="Peptidase_S9"/>
    <property type="match status" value="1"/>
</dbReference>
<dbReference type="Proteomes" id="UP000005974">
    <property type="component" value="Unassembled WGS sequence"/>
</dbReference>
<protein>
    <recommendedName>
        <fullName evidence="3">Peptidase S9 prolyl oligopeptidase catalytic domain-containing protein</fullName>
    </recommendedName>
</protein>
<keyword evidence="5" id="KW-1185">Reference proteome</keyword>
<reference evidence="4 5" key="1">
    <citation type="submission" date="2012-02" db="EMBL/GenBank/DDBJ databases">
        <title>The Genome Sequence of Bacteroides dorei CL02T12C06.</title>
        <authorList>
            <consortium name="The Broad Institute Genome Sequencing Platform"/>
            <person name="Earl A."/>
            <person name="Ward D."/>
            <person name="Feldgarden M."/>
            <person name="Gevers D."/>
            <person name="Zitomersky N.L."/>
            <person name="Coyne M.J."/>
            <person name="Comstock L.E."/>
            <person name="Young S.K."/>
            <person name="Zeng Q."/>
            <person name="Gargeya S."/>
            <person name="Fitzgerald M."/>
            <person name="Haas B."/>
            <person name="Abouelleil A."/>
            <person name="Alvarado L."/>
            <person name="Arachchi H.M."/>
            <person name="Berlin A."/>
            <person name="Chapman S.B."/>
            <person name="Gearin G."/>
            <person name="Goldberg J."/>
            <person name="Griggs A."/>
            <person name="Gujja S."/>
            <person name="Hansen M."/>
            <person name="Heiman D."/>
            <person name="Howarth C."/>
            <person name="Larimer J."/>
            <person name="Lui A."/>
            <person name="MacDonald P.J.P."/>
            <person name="McCowen C."/>
            <person name="Montmayeur A."/>
            <person name="Murphy C."/>
            <person name="Neiman D."/>
            <person name="Pearson M."/>
            <person name="Priest M."/>
            <person name="Roberts A."/>
            <person name="Saif S."/>
            <person name="Shea T."/>
            <person name="Sisk P."/>
            <person name="Stolte C."/>
            <person name="Sykes S."/>
            <person name="Wortman J."/>
            <person name="Nusbaum C."/>
            <person name="Birren B."/>
        </authorList>
    </citation>
    <scope>NUCLEOTIDE SEQUENCE [LARGE SCALE GENOMIC DNA]</scope>
    <source>
        <strain evidence="4 5">CL02T12C06</strain>
    </source>
</reference>
<evidence type="ECO:0000313" key="5">
    <source>
        <dbReference type="Proteomes" id="UP000005974"/>
    </source>
</evidence>
<dbReference type="InterPro" id="IPR029058">
    <property type="entry name" value="AB_hydrolase_fold"/>
</dbReference>
<dbReference type="Gene3D" id="3.40.50.1820">
    <property type="entry name" value="alpha/beta hydrolase"/>
    <property type="match status" value="1"/>
</dbReference>
<dbReference type="SUPFAM" id="SSF53474">
    <property type="entry name" value="alpha/beta-Hydrolases"/>
    <property type="match status" value="1"/>
</dbReference>
<accession>I9R0H7</accession>
<evidence type="ECO:0000256" key="1">
    <source>
        <dbReference type="ARBA" id="ARBA00022801"/>
    </source>
</evidence>
<sequence length="347" mass="39777">MLMKNRIVKFVVLVCCLCSMPGIVRAQLSVHQFDQLMKKIDDVLWYEKVGDIAHVDKVILCGPPRWKEFNPTSMSAGNELKFRAYIFIPKSVDENKKYPLIVFPHSGVHADMDTYYAHIIRELIAQEYIVVAADYRGSTGYGSGTYNNIDYGGLENEDVYISRNYMVDNFDIVDGNRVGIMGWSHGGMITLMNLFNYPGQYKCGFAGVPVSDVIMRMGYASDSYRKIFSAKNHIGQTAKDNIAEYKRRSPVWHAEKLKDPLLIYTNTSDDDVNVIEVESMIRALKAEGKKFEYKIFERAPGAHSFDRLDTYESSKIRLDIYKFMGRYLKPNKPFGSVKELRKAAYKF</sequence>
<gene>
    <name evidence="4" type="ORF">HMPREF1064_02024</name>
</gene>
<feature type="chain" id="PRO_5003724607" description="Peptidase S9 prolyl oligopeptidase catalytic domain-containing protein" evidence="2">
    <location>
        <begin position="27"/>
        <end position="347"/>
    </location>
</feature>
<dbReference type="PANTHER" id="PTHR42776:SF27">
    <property type="entry name" value="DIPEPTIDYL PEPTIDASE FAMILY MEMBER 6"/>
    <property type="match status" value="1"/>
</dbReference>
<dbReference type="AlphaFoldDB" id="I9R0H7"/>
<evidence type="ECO:0000313" key="4">
    <source>
        <dbReference type="EMBL" id="EIY35368.1"/>
    </source>
</evidence>
<proteinExistence type="predicted"/>
<dbReference type="EMBL" id="AGXJ01000028">
    <property type="protein sequence ID" value="EIY35368.1"/>
    <property type="molecule type" value="Genomic_DNA"/>
</dbReference>
<evidence type="ECO:0000259" key="3">
    <source>
        <dbReference type="Pfam" id="PF00326"/>
    </source>
</evidence>
<feature type="domain" description="Peptidase S9 prolyl oligopeptidase catalytic" evidence="3">
    <location>
        <begin position="123"/>
        <end position="329"/>
    </location>
</feature>
<dbReference type="PANTHER" id="PTHR42776">
    <property type="entry name" value="SERINE PEPTIDASE S9 FAMILY MEMBER"/>
    <property type="match status" value="1"/>
</dbReference>
<keyword evidence="1" id="KW-0378">Hydrolase</keyword>
<evidence type="ECO:0000256" key="2">
    <source>
        <dbReference type="SAM" id="SignalP"/>
    </source>
</evidence>
<dbReference type="GO" id="GO:0004252">
    <property type="term" value="F:serine-type endopeptidase activity"/>
    <property type="evidence" value="ECO:0007669"/>
    <property type="project" value="TreeGrafter"/>
</dbReference>